<reference evidence="9" key="1">
    <citation type="submission" date="2019-08" db="EMBL/GenBank/DDBJ databases">
        <authorList>
            <person name="Kucharzyk K."/>
            <person name="Murdoch R.W."/>
            <person name="Higgins S."/>
            <person name="Loffler F."/>
        </authorList>
    </citation>
    <scope>NUCLEOTIDE SEQUENCE</scope>
</reference>
<dbReference type="PANTHER" id="PTHR34390">
    <property type="entry name" value="UPF0442 PROTEIN YJJB-RELATED"/>
    <property type="match status" value="1"/>
</dbReference>
<dbReference type="InterPro" id="IPR010619">
    <property type="entry name" value="ThrE-like_N"/>
</dbReference>
<evidence type="ECO:0000256" key="7">
    <source>
        <dbReference type="SAM" id="Phobius"/>
    </source>
</evidence>
<dbReference type="GO" id="GO:0015744">
    <property type="term" value="P:succinate transport"/>
    <property type="evidence" value="ECO:0007669"/>
    <property type="project" value="TreeGrafter"/>
</dbReference>
<feature type="transmembrane region" description="Helical" evidence="7">
    <location>
        <begin position="166"/>
        <end position="188"/>
    </location>
</feature>
<accession>A0A644YHN0</accession>
<keyword evidence="4 7" id="KW-1133">Transmembrane helix</keyword>
<feature type="transmembrane region" description="Helical" evidence="7">
    <location>
        <begin position="116"/>
        <end position="135"/>
    </location>
</feature>
<evidence type="ECO:0000256" key="3">
    <source>
        <dbReference type="ARBA" id="ARBA00022692"/>
    </source>
</evidence>
<evidence type="ECO:0000256" key="4">
    <source>
        <dbReference type="ARBA" id="ARBA00022989"/>
    </source>
</evidence>
<dbReference type="GO" id="GO:0005886">
    <property type="term" value="C:plasma membrane"/>
    <property type="evidence" value="ECO:0007669"/>
    <property type="project" value="UniProtKB-SubCell"/>
</dbReference>
<sequence length="256" mass="27330">MDYNGLLGMVTEFGYRLQSGGAEIYRVEESVSRLLAAYGVDNPEVFAIPNCLIVSFSTPEGEAKTTMRRISYQSTNISLIEAYSDLCRRLCRQPVPIQEAWEAMERIEADAKHYPLRVRLLGYFIGTGGFSLFFGGTWQDAVAAGICGVAIGLCVSAMAGVKTNLFVKTLVTAFISALLAVILVELGVGQNPNFITIGALMALVPGIVFTNFMRDIMAGDMVAGLIKLTEALLIAAAIAVGTGVAMALVKMVGGIL</sequence>
<evidence type="ECO:0000256" key="5">
    <source>
        <dbReference type="ARBA" id="ARBA00023136"/>
    </source>
</evidence>
<gene>
    <name evidence="9" type="ORF">SDC9_72111</name>
</gene>
<proteinExistence type="inferred from homology"/>
<comment type="caution">
    <text evidence="9">The sequence shown here is derived from an EMBL/GenBank/DDBJ whole genome shotgun (WGS) entry which is preliminary data.</text>
</comment>
<protein>
    <recommendedName>
        <fullName evidence="8">Threonine/serine exporter-like N-terminal domain-containing protein</fullName>
    </recommendedName>
</protein>
<evidence type="ECO:0000313" key="9">
    <source>
        <dbReference type="EMBL" id="MPM25614.1"/>
    </source>
</evidence>
<feature type="transmembrane region" description="Helical" evidence="7">
    <location>
        <begin position="225"/>
        <end position="249"/>
    </location>
</feature>
<name>A0A644YHN0_9ZZZZ</name>
<evidence type="ECO:0000256" key="1">
    <source>
        <dbReference type="ARBA" id="ARBA00004651"/>
    </source>
</evidence>
<keyword evidence="3 7" id="KW-0812">Transmembrane</keyword>
<evidence type="ECO:0000259" key="8">
    <source>
        <dbReference type="Pfam" id="PF06738"/>
    </source>
</evidence>
<comment type="subcellular location">
    <subcellularLocation>
        <location evidence="1">Cell membrane</location>
        <topology evidence="1">Multi-pass membrane protein</topology>
    </subcellularLocation>
</comment>
<feature type="domain" description="Threonine/serine exporter-like N-terminal" evidence="8">
    <location>
        <begin position="11"/>
        <end position="248"/>
    </location>
</feature>
<evidence type="ECO:0000256" key="2">
    <source>
        <dbReference type="ARBA" id="ARBA00022475"/>
    </source>
</evidence>
<feature type="transmembrane region" description="Helical" evidence="7">
    <location>
        <begin position="141"/>
        <end position="159"/>
    </location>
</feature>
<feature type="transmembrane region" description="Helical" evidence="7">
    <location>
        <begin position="194"/>
        <end position="213"/>
    </location>
</feature>
<dbReference type="PANTHER" id="PTHR34390:SF2">
    <property type="entry name" value="SUCCINATE TRANSPORTER SUBUNIT YJJP-RELATED"/>
    <property type="match status" value="1"/>
</dbReference>
<dbReference type="AlphaFoldDB" id="A0A644YHN0"/>
<dbReference type="Pfam" id="PF06738">
    <property type="entry name" value="ThrE"/>
    <property type="match status" value="1"/>
</dbReference>
<organism evidence="9">
    <name type="scientific">bioreactor metagenome</name>
    <dbReference type="NCBI Taxonomy" id="1076179"/>
    <lineage>
        <taxon>unclassified sequences</taxon>
        <taxon>metagenomes</taxon>
        <taxon>ecological metagenomes</taxon>
    </lineage>
</organism>
<comment type="similarity">
    <text evidence="6">Belongs to the ThrE exporter (TC 2.A.79) family.</text>
</comment>
<evidence type="ECO:0000256" key="6">
    <source>
        <dbReference type="ARBA" id="ARBA00034125"/>
    </source>
</evidence>
<keyword evidence="2" id="KW-1003">Cell membrane</keyword>
<dbReference type="InterPro" id="IPR050539">
    <property type="entry name" value="ThrE_Dicarb/AminoAcid_Exp"/>
</dbReference>
<keyword evidence="5 7" id="KW-0472">Membrane</keyword>
<dbReference type="EMBL" id="VSSQ01004538">
    <property type="protein sequence ID" value="MPM25614.1"/>
    <property type="molecule type" value="Genomic_DNA"/>
</dbReference>
<dbReference type="GO" id="GO:0022857">
    <property type="term" value="F:transmembrane transporter activity"/>
    <property type="evidence" value="ECO:0007669"/>
    <property type="project" value="InterPro"/>
</dbReference>